<name>A0A372NZK6_9SPHI</name>
<dbReference type="Proteomes" id="UP000264217">
    <property type="component" value="Unassembled WGS sequence"/>
</dbReference>
<feature type="transmembrane region" description="Helical" evidence="1">
    <location>
        <begin position="12"/>
        <end position="34"/>
    </location>
</feature>
<keyword evidence="3" id="KW-1185">Reference proteome</keyword>
<feature type="transmembrane region" description="Helical" evidence="1">
    <location>
        <begin position="229"/>
        <end position="248"/>
    </location>
</feature>
<feature type="transmembrane region" description="Helical" evidence="1">
    <location>
        <begin position="170"/>
        <end position="189"/>
    </location>
</feature>
<dbReference type="EMBL" id="QWDC01000001">
    <property type="protein sequence ID" value="RFZ95452.1"/>
    <property type="molecule type" value="Genomic_DNA"/>
</dbReference>
<evidence type="ECO:0000256" key="1">
    <source>
        <dbReference type="SAM" id="Phobius"/>
    </source>
</evidence>
<feature type="transmembrane region" description="Helical" evidence="1">
    <location>
        <begin position="134"/>
        <end position="155"/>
    </location>
</feature>
<organism evidence="2 3">
    <name type="scientific">Mucilaginibacter conchicola</name>
    <dbReference type="NCBI Taxonomy" id="2303333"/>
    <lineage>
        <taxon>Bacteria</taxon>
        <taxon>Pseudomonadati</taxon>
        <taxon>Bacteroidota</taxon>
        <taxon>Sphingobacteriia</taxon>
        <taxon>Sphingobacteriales</taxon>
        <taxon>Sphingobacteriaceae</taxon>
        <taxon>Mucilaginibacter</taxon>
    </lineage>
</organism>
<feature type="transmembrane region" description="Helical" evidence="1">
    <location>
        <begin position="103"/>
        <end position="122"/>
    </location>
</feature>
<feature type="transmembrane region" description="Helical" evidence="1">
    <location>
        <begin position="196"/>
        <end position="214"/>
    </location>
</feature>
<accession>A0A372NZK6</accession>
<proteinExistence type="predicted"/>
<sequence length="256" mass="27794">MKDAAKPWRLLFALSIIGIALQQLILSVYMPVILPWPDSLVMSVPAVWTGSIFLLVLAGLMLTDKLSHNAAIDLGAVFLALCVLSHLPFQLKLTPFFFGNMTNVFKLIALSGCSLIVASAVVPRGEPHWMAKLISAGPYLLALTMMVFGVMHFMYADFVKNLIPLVFGKTVLWVYLTGVALFAAGLAIAINVKRRLAARLLGIMVLIWAVFLHLPRAFADPRSGYGNEIVSVFEAFAFSAGAFTLAVVSKVKKAVA</sequence>
<dbReference type="RefSeq" id="WP_117391015.1">
    <property type="nucleotide sequence ID" value="NZ_QWDC01000001.1"/>
</dbReference>
<feature type="transmembrane region" description="Helical" evidence="1">
    <location>
        <begin position="70"/>
        <end position="91"/>
    </location>
</feature>
<evidence type="ECO:0000313" key="3">
    <source>
        <dbReference type="Proteomes" id="UP000264217"/>
    </source>
</evidence>
<comment type="caution">
    <text evidence="2">The sequence shown here is derived from an EMBL/GenBank/DDBJ whole genome shotgun (WGS) entry which is preliminary data.</text>
</comment>
<evidence type="ECO:0000313" key="2">
    <source>
        <dbReference type="EMBL" id="RFZ95452.1"/>
    </source>
</evidence>
<dbReference type="AlphaFoldDB" id="A0A372NZK6"/>
<reference evidence="2 3" key="1">
    <citation type="submission" date="2018-08" db="EMBL/GenBank/DDBJ databases">
        <title>Mucilaginibacter sp. MYSH2.</title>
        <authorList>
            <person name="Seo T."/>
        </authorList>
    </citation>
    <scope>NUCLEOTIDE SEQUENCE [LARGE SCALE GENOMIC DNA]</scope>
    <source>
        <strain evidence="2 3">MYSH2</strain>
    </source>
</reference>
<protein>
    <recommendedName>
        <fullName evidence="4">DoxX family membrane protein</fullName>
    </recommendedName>
</protein>
<gene>
    <name evidence="2" type="ORF">D0C36_07995</name>
</gene>
<evidence type="ECO:0008006" key="4">
    <source>
        <dbReference type="Google" id="ProtNLM"/>
    </source>
</evidence>
<keyword evidence="1" id="KW-0812">Transmembrane</keyword>
<keyword evidence="1" id="KW-0472">Membrane</keyword>
<feature type="transmembrane region" description="Helical" evidence="1">
    <location>
        <begin position="40"/>
        <end position="63"/>
    </location>
</feature>
<keyword evidence="1" id="KW-1133">Transmembrane helix</keyword>
<dbReference type="OrthoDB" id="1122300at2"/>